<protein>
    <recommendedName>
        <fullName evidence="6">Ribonuclease VapC</fullName>
        <shortName evidence="6">RNase VapC</shortName>
        <ecNumber evidence="6">3.1.-.-</ecNumber>
    </recommendedName>
    <alternativeName>
        <fullName evidence="6">Toxin VapC</fullName>
    </alternativeName>
</protein>
<comment type="cofactor">
    <cofactor evidence="6">
        <name>Mg(2+)</name>
        <dbReference type="ChEBI" id="CHEBI:18420"/>
    </cofactor>
</comment>
<dbReference type="GO" id="GO:0000287">
    <property type="term" value="F:magnesium ion binding"/>
    <property type="evidence" value="ECO:0007669"/>
    <property type="project" value="UniProtKB-UniRule"/>
</dbReference>
<dbReference type="InterPro" id="IPR029060">
    <property type="entry name" value="PIN-like_dom_sf"/>
</dbReference>
<keyword evidence="1 6" id="KW-1277">Toxin-antitoxin system</keyword>
<feature type="domain" description="PIN" evidence="7">
    <location>
        <begin position="2"/>
        <end position="123"/>
    </location>
</feature>
<evidence type="ECO:0000313" key="9">
    <source>
        <dbReference type="Proteomes" id="UP000177042"/>
    </source>
</evidence>
<dbReference type="HAMAP" id="MF_00265">
    <property type="entry name" value="VapC_Nob1"/>
    <property type="match status" value="1"/>
</dbReference>
<accession>A0A1F5JC71</accession>
<dbReference type="Gene3D" id="3.40.50.1010">
    <property type="entry name" value="5'-nuclease"/>
    <property type="match status" value="1"/>
</dbReference>
<dbReference type="PANTHER" id="PTHR35901">
    <property type="entry name" value="RIBONUCLEASE VAPC3"/>
    <property type="match status" value="1"/>
</dbReference>
<dbReference type="SUPFAM" id="SSF88723">
    <property type="entry name" value="PIN domain-like"/>
    <property type="match status" value="1"/>
</dbReference>
<keyword evidence="2 6" id="KW-0540">Nuclease</keyword>
<keyword evidence="4 6" id="KW-0378">Hydrolase</keyword>
<dbReference type="EMBL" id="MFCX01000014">
    <property type="protein sequence ID" value="OGE26226.1"/>
    <property type="molecule type" value="Genomic_DNA"/>
</dbReference>
<dbReference type="AlphaFoldDB" id="A0A1F5JC71"/>
<dbReference type="EC" id="3.1.-.-" evidence="6"/>
<dbReference type="CDD" id="cd09873">
    <property type="entry name" value="PIN_Pae0151-like"/>
    <property type="match status" value="1"/>
</dbReference>
<evidence type="ECO:0000256" key="4">
    <source>
        <dbReference type="ARBA" id="ARBA00022801"/>
    </source>
</evidence>
<feature type="binding site" evidence="6">
    <location>
        <position position="5"/>
    </location>
    <ligand>
        <name>Mg(2+)</name>
        <dbReference type="ChEBI" id="CHEBI:18420"/>
    </ligand>
</feature>
<keyword evidence="5 6" id="KW-0460">Magnesium</keyword>
<dbReference type="GO" id="GO:0004540">
    <property type="term" value="F:RNA nuclease activity"/>
    <property type="evidence" value="ECO:0007669"/>
    <property type="project" value="InterPro"/>
</dbReference>
<dbReference type="PANTHER" id="PTHR35901:SF1">
    <property type="entry name" value="EXONUCLEASE VAPC9"/>
    <property type="match status" value="1"/>
</dbReference>
<gene>
    <name evidence="6" type="primary">vapC</name>
    <name evidence="8" type="ORF">A3C26_02760</name>
</gene>
<dbReference type="Pfam" id="PF01850">
    <property type="entry name" value="PIN"/>
    <property type="match status" value="1"/>
</dbReference>
<name>A0A1F5JC71_9BACT</name>
<dbReference type="InterPro" id="IPR002716">
    <property type="entry name" value="PIN_dom"/>
</dbReference>
<dbReference type="InterPro" id="IPR044153">
    <property type="entry name" value="PIN_Pae0151-like"/>
</dbReference>
<dbReference type="GO" id="GO:0090729">
    <property type="term" value="F:toxin activity"/>
    <property type="evidence" value="ECO:0007669"/>
    <property type="project" value="UniProtKB-KW"/>
</dbReference>
<keyword evidence="3 6" id="KW-0479">Metal-binding</keyword>
<dbReference type="Proteomes" id="UP000177042">
    <property type="component" value="Unassembled WGS sequence"/>
</dbReference>
<keyword evidence="6" id="KW-0800">Toxin</keyword>
<dbReference type="InterPro" id="IPR022907">
    <property type="entry name" value="VapC_family"/>
</dbReference>
<organism evidence="8 9">
    <name type="scientific">Candidatus Daviesbacteria bacterium RIFCSPHIGHO2_02_FULL_39_12</name>
    <dbReference type="NCBI Taxonomy" id="1797770"/>
    <lineage>
        <taxon>Bacteria</taxon>
        <taxon>Candidatus Daviesiibacteriota</taxon>
    </lineage>
</organism>
<comment type="caution">
    <text evidence="8">The sequence shown here is derived from an EMBL/GenBank/DDBJ whole genome shotgun (WGS) entry which is preliminary data.</text>
</comment>
<evidence type="ECO:0000256" key="6">
    <source>
        <dbReference type="HAMAP-Rule" id="MF_00265"/>
    </source>
</evidence>
<evidence type="ECO:0000259" key="7">
    <source>
        <dbReference type="Pfam" id="PF01850"/>
    </source>
</evidence>
<dbReference type="GO" id="GO:0016787">
    <property type="term" value="F:hydrolase activity"/>
    <property type="evidence" value="ECO:0007669"/>
    <property type="project" value="UniProtKB-KW"/>
</dbReference>
<comment type="function">
    <text evidence="6">Toxic component of a toxin-antitoxin (TA) system. An RNase.</text>
</comment>
<proteinExistence type="inferred from homology"/>
<dbReference type="InterPro" id="IPR051619">
    <property type="entry name" value="TypeII_TA_RNase_PINc/VapC"/>
</dbReference>
<evidence type="ECO:0000256" key="2">
    <source>
        <dbReference type="ARBA" id="ARBA00022722"/>
    </source>
</evidence>
<evidence type="ECO:0000256" key="1">
    <source>
        <dbReference type="ARBA" id="ARBA00022649"/>
    </source>
</evidence>
<evidence type="ECO:0000256" key="5">
    <source>
        <dbReference type="ARBA" id="ARBA00022842"/>
    </source>
</evidence>
<evidence type="ECO:0000256" key="3">
    <source>
        <dbReference type="ARBA" id="ARBA00022723"/>
    </source>
</evidence>
<feature type="binding site" evidence="6">
    <location>
        <position position="100"/>
    </location>
    <ligand>
        <name>Mg(2+)</name>
        <dbReference type="ChEBI" id="CHEBI:18420"/>
    </ligand>
</feature>
<reference evidence="8 9" key="1">
    <citation type="journal article" date="2016" name="Nat. Commun.">
        <title>Thousands of microbial genomes shed light on interconnected biogeochemical processes in an aquifer system.</title>
        <authorList>
            <person name="Anantharaman K."/>
            <person name="Brown C.T."/>
            <person name="Hug L.A."/>
            <person name="Sharon I."/>
            <person name="Castelle C.J."/>
            <person name="Probst A.J."/>
            <person name="Thomas B.C."/>
            <person name="Singh A."/>
            <person name="Wilkins M.J."/>
            <person name="Karaoz U."/>
            <person name="Brodie E.L."/>
            <person name="Williams K.H."/>
            <person name="Hubbard S.S."/>
            <person name="Banfield J.F."/>
        </authorList>
    </citation>
    <scope>NUCLEOTIDE SEQUENCE [LARGE SCALE GENOMIC DNA]</scope>
</reference>
<evidence type="ECO:0000313" key="8">
    <source>
        <dbReference type="EMBL" id="OGE26226.1"/>
    </source>
</evidence>
<comment type="similarity">
    <text evidence="6">Belongs to the PINc/VapC protein family.</text>
</comment>
<sequence>MIIIDSSVIFKWFNATEEFHLQAKALLKQHLLKNNEILIPTLLLYEITNAWATKTKLDEKDIKDNLKRLEKYSLKMIPINFTLLKTAAGFSKKYRVSVYDATYAVIAEEKKCDLITADDKFADKINLQFVKKLSTIPNTDIIHLDPA</sequence>